<accession>A0A6M1RT59</accession>
<evidence type="ECO:0000256" key="4">
    <source>
        <dbReference type="ARBA" id="ARBA00021898"/>
    </source>
</evidence>
<proteinExistence type="inferred from homology"/>
<evidence type="ECO:0000256" key="10">
    <source>
        <dbReference type="ARBA" id="ARBA00025044"/>
    </source>
</evidence>
<keyword evidence="12" id="KW-0966">Cell projection</keyword>
<comment type="similarity">
    <text evidence="3">Belongs to the FliM family.</text>
</comment>
<comment type="subcellular location">
    <subcellularLocation>
        <location evidence="1">Bacterial flagellum basal body</location>
    </subcellularLocation>
    <subcellularLocation>
        <location evidence="2">Cell membrane</location>
        <topology evidence="2">Peripheral membrane protein</topology>
    </subcellularLocation>
</comment>
<dbReference type="SUPFAM" id="SSF101801">
    <property type="entry name" value="Surface presentation of antigens (SPOA)"/>
    <property type="match status" value="1"/>
</dbReference>
<evidence type="ECO:0000256" key="7">
    <source>
        <dbReference type="ARBA" id="ARBA00022779"/>
    </source>
</evidence>
<dbReference type="GO" id="GO:0050918">
    <property type="term" value="P:positive chemotaxis"/>
    <property type="evidence" value="ECO:0007669"/>
    <property type="project" value="TreeGrafter"/>
</dbReference>
<dbReference type="PANTHER" id="PTHR30034:SF6">
    <property type="entry name" value="YOP PROTEINS TRANSLOCATION PROTEIN Q"/>
    <property type="match status" value="1"/>
</dbReference>
<keyword evidence="13" id="KW-1185">Reference proteome</keyword>
<dbReference type="InterPro" id="IPR001543">
    <property type="entry name" value="FliN-like_C"/>
</dbReference>
<evidence type="ECO:0000256" key="8">
    <source>
        <dbReference type="ARBA" id="ARBA00023136"/>
    </source>
</evidence>
<organism evidence="12 13">
    <name type="scientific">Rhizobium daejeonense</name>
    <dbReference type="NCBI Taxonomy" id="240521"/>
    <lineage>
        <taxon>Bacteria</taxon>
        <taxon>Pseudomonadati</taxon>
        <taxon>Pseudomonadota</taxon>
        <taxon>Alphaproteobacteria</taxon>
        <taxon>Hyphomicrobiales</taxon>
        <taxon>Rhizobiaceae</taxon>
        <taxon>Rhizobium/Agrobacterium group</taxon>
        <taxon>Rhizobium</taxon>
    </lineage>
</organism>
<evidence type="ECO:0000256" key="6">
    <source>
        <dbReference type="ARBA" id="ARBA00022500"/>
    </source>
</evidence>
<evidence type="ECO:0000256" key="9">
    <source>
        <dbReference type="ARBA" id="ARBA00023143"/>
    </source>
</evidence>
<dbReference type="Proteomes" id="UP000477849">
    <property type="component" value="Unassembled WGS sequence"/>
</dbReference>
<dbReference type="EMBL" id="JAAKZH010000004">
    <property type="protein sequence ID" value="NGO64612.1"/>
    <property type="molecule type" value="Genomic_DNA"/>
</dbReference>
<evidence type="ECO:0000313" key="13">
    <source>
        <dbReference type="Proteomes" id="UP000477849"/>
    </source>
</evidence>
<keyword evidence="7" id="KW-0283">Flagellar rotation</keyword>
<evidence type="ECO:0000259" key="11">
    <source>
        <dbReference type="Pfam" id="PF01052"/>
    </source>
</evidence>
<evidence type="ECO:0000256" key="2">
    <source>
        <dbReference type="ARBA" id="ARBA00004202"/>
    </source>
</evidence>
<dbReference type="RefSeq" id="WP_163903370.1">
    <property type="nucleotide sequence ID" value="NZ_CP048427.1"/>
</dbReference>
<evidence type="ECO:0000313" key="12">
    <source>
        <dbReference type="EMBL" id="NGO64612.1"/>
    </source>
</evidence>
<dbReference type="Pfam" id="PF01052">
    <property type="entry name" value="FliMN_C"/>
    <property type="match status" value="1"/>
</dbReference>
<dbReference type="InterPro" id="IPR028976">
    <property type="entry name" value="CheC-like_sf"/>
</dbReference>
<dbReference type="GO" id="GO:0071978">
    <property type="term" value="P:bacterial-type flagellum-dependent swarming motility"/>
    <property type="evidence" value="ECO:0007669"/>
    <property type="project" value="TreeGrafter"/>
</dbReference>
<evidence type="ECO:0000256" key="5">
    <source>
        <dbReference type="ARBA" id="ARBA00022475"/>
    </source>
</evidence>
<keyword evidence="8" id="KW-0472">Membrane</keyword>
<feature type="domain" description="Flagellar motor switch protein FliN-like C-terminal" evidence="11">
    <location>
        <begin position="234"/>
        <end position="305"/>
    </location>
</feature>
<dbReference type="Gene3D" id="2.30.330.10">
    <property type="entry name" value="SpoA-like"/>
    <property type="match status" value="1"/>
</dbReference>
<dbReference type="PANTHER" id="PTHR30034">
    <property type="entry name" value="FLAGELLAR MOTOR SWITCH PROTEIN FLIM"/>
    <property type="match status" value="1"/>
</dbReference>
<evidence type="ECO:0000256" key="3">
    <source>
        <dbReference type="ARBA" id="ARBA00011049"/>
    </source>
</evidence>
<keyword evidence="12" id="KW-0969">Cilium</keyword>
<dbReference type="AlphaFoldDB" id="A0A6M1RT59"/>
<gene>
    <name evidence="12" type="ORF">G6N76_13140</name>
</gene>
<dbReference type="InterPro" id="IPR036429">
    <property type="entry name" value="SpoA-like_sf"/>
</dbReference>
<dbReference type="GO" id="GO:0009425">
    <property type="term" value="C:bacterial-type flagellum basal body"/>
    <property type="evidence" value="ECO:0007669"/>
    <property type="project" value="UniProtKB-SubCell"/>
</dbReference>
<dbReference type="GO" id="GO:0005886">
    <property type="term" value="C:plasma membrane"/>
    <property type="evidence" value="ECO:0007669"/>
    <property type="project" value="UniProtKB-SubCell"/>
</dbReference>
<comment type="caution">
    <text evidence="12">The sequence shown here is derived from an EMBL/GenBank/DDBJ whole genome shotgun (WGS) entry which is preliminary data.</text>
</comment>
<keyword evidence="6" id="KW-0145">Chemotaxis</keyword>
<protein>
    <recommendedName>
        <fullName evidence="4">Flagellar motor switch protein FliM</fullName>
    </recommendedName>
</protein>
<dbReference type="Gene3D" id="3.40.1550.10">
    <property type="entry name" value="CheC-like"/>
    <property type="match status" value="1"/>
</dbReference>
<evidence type="ECO:0000256" key="1">
    <source>
        <dbReference type="ARBA" id="ARBA00004117"/>
    </source>
</evidence>
<keyword evidence="12" id="KW-0282">Flagellum</keyword>
<keyword evidence="5" id="KW-1003">Cell membrane</keyword>
<keyword evidence="9" id="KW-0975">Bacterial flagellum</keyword>
<name>A0A6M1RT59_9HYPH</name>
<sequence>MTMAEAKTKAVPAMDHALLSRLTGALGDKKTVEKLCSDFGQLYSEFLPDIFHSETGLDMQVHYKGHESGLMNDVIADLGDNVVLADASLRNWSPGFVLACNNSFIITLMENLLGALPETIEEPVHRPLSLIELDLSSMVFDKIANVLRSGVNAPGGFEPLIEKPHNAEDRPKPEDDHVDQFVALVRMGIELGPVSSEFYLVIPQKALLKTVVTVPKSKSQMSRNRKEWADQIAEQVRRSQVTLEARIRLQTLTLNTISRLAAGDVIPFQETGDVTVDVSANGKEMYRCEFGRAGERYTVRVKDNISSEDEILRHLMG</sequence>
<reference evidence="12 13" key="1">
    <citation type="submission" date="2020-02" db="EMBL/GenBank/DDBJ databases">
        <title>Genome sequence of the type strain CCBAU10050 of Rhizobium daejeonense.</title>
        <authorList>
            <person name="Gao J."/>
            <person name="Sun J."/>
        </authorList>
    </citation>
    <scope>NUCLEOTIDE SEQUENCE [LARGE SCALE GENOMIC DNA]</scope>
    <source>
        <strain evidence="12 13">CCBAU10050</strain>
    </source>
</reference>
<comment type="function">
    <text evidence="10">FliM is one of three proteins (FliG, FliN, FliM) that forms the rotor-mounted switch complex (C ring), located at the base of the basal body. This complex interacts with the CheY and CheZ chemotaxis proteins, in addition to contacting components of the motor that determine the direction of flagellar rotation.</text>
</comment>